<dbReference type="Gene3D" id="3.90.1170.50">
    <property type="entry name" value="Aldehyde oxidase/xanthine dehydrogenase, a/b hammerhead"/>
    <property type="match status" value="1"/>
</dbReference>
<feature type="domain" description="Aldehyde oxidase/xanthine dehydrogenase a/b hammerhead" evidence="2">
    <location>
        <begin position="207"/>
        <end position="290"/>
    </location>
</feature>
<evidence type="ECO:0000256" key="1">
    <source>
        <dbReference type="SAM" id="Phobius"/>
    </source>
</evidence>
<name>A0A1G9T3N6_9FLAO</name>
<dbReference type="EMBL" id="FNGV01000008">
    <property type="protein sequence ID" value="SDM42242.1"/>
    <property type="molecule type" value="Genomic_DNA"/>
</dbReference>
<proteinExistence type="predicted"/>
<dbReference type="STRING" id="192904.SAMN04488514_108206"/>
<dbReference type="PANTHER" id="PTHR47495">
    <property type="entry name" value="ALDEHYDE DEHYDROGENASE"/>
    <property type="match status" value="1"/>
</dbReference>
<dbReference type="InterPro" id="IPR052516">
    <property type="entry name" value="N-heterocyclic_Hydroxylase"/>
</dbReference>
<dbReference type="InterPro" id="IPR037165">
    <property type="entry name" value="AldOxase/xan_DH_Mopterin-bd_sf"/>
</dbReference>
<dbReference type="AlphaFoldDB" id="A0A1G9T3N6"/>
<dbReference type="InterPro" id="IPR046867">
    <property type="entry name" value="AldOxase/xan_DH_MoCoBD2"/>
</dbReference>
<dbReference type="InterPro" id="IPR012368">
    <property type="entry name" value="OxRdtase_Mopterin-bd_su_IorB"/>
</dbReference>
<dbReference type="PANTHER" id="PTHR47495:SF1">
    <property type="entry name" value="BLL3820 PROTEIN"/>
    <property type="match status" value="1"/>
</dbReference>
<dbReference type="Pfam" id="PF02738">
    <property type="entry name" value="MoCoBD_1"/>
    <property type="match status" value="1"/>
</dbReference>
<protein>
    <submittedName>
        <fullName evidence="3">CO or xanthine dehydrogenase, Mo-binding subunit</fullName>
    </submittedName>
</protein>
<feature type="transmembrane region" description="Helical" evidence="1">
    <location>
        <begin position="12"/>
        <end position="32"/>
    </location>
</feature>
<keyword evidence="1" id="KW-0812">Transmembrane</keyword>
<dbReference type="InterPro" id="IPR008274">
    <property type="entry name" value="AldOxase/xan_DH_MoCoBD1"/>
</dbReference>
<dbReference type="PIRSF" id="PIRSF036389">
    <property type="entry name" value="IOR_B"/>
    <property type="match status" value="1"/>
</dbReference>
<keyword evidence="1" id="KW-1133">Transmembrane helix</keyword>
<reference evidence="3 4" key="1">
    <citation type="submission" date="2016-10" db="EMBL/GenBank/DDBJ databases">
        <authorList>
            <person name="de Groot N.N."/>
        </authorList>
    </citation>
    <scope>NUCLEOTIDE SEQUENCE [LARGE SCALE GENOMIC DNA]</scope>
    <source>
        <strain evidence="3 4">DSM 19886</strain>
    </source>
</reference>
<sequence length="733" mass="80605">MKATRRNFIKQIGYVSIGFSMVGTVGLANGGFMPIDKTGSLLGTPDKDQINAWLQILENGKVKVLTGKIELGQGIRIAVAQMAAEELNTDLDLIEVNIAETGVTPDEGFTAGSSSIVSSAMAVRNAAASAREIILKIASKKWGMAISQLQLKNGKVLGPEREMSLYELLDGEQIEKTIAKATEYKGKTIRKYVGRPIPRKDIEAMVRGQEVFVQDLRFPGMVHARVVRPPSYTAKLVTINEAELERSPHLLKLVRKGSFLGVLAEDEYQAIRLMEKAKQLAKWNAPERLPGNINVKEYLKTLPADIETHEEKGDSDTSLKQSKKQLSASFFKPYLMHAANGPSCAVALFKEGELYVWTHSQGVYPLRRTLAKLVKMPEDAVHLKAVPGSGCFGQNGANDAATEAALMAIEYPGRHVRLQWTREDEHGWEPYGTAMIVELKAGLDENGEIDGWKCAIWSDGHSNRPNGNPNTLLPAQFLEEGYGHPGIGYRGGAVRNAIPYYDIPNLKVETHIFQGPLRASSLRGLGTYTNVFAIESFMDELARMSNTDPIEFRIRHSNDERSIACMKKLQEKLVGISIRGGEGLGLAFSRYKNNASYCAMAAHVSVDKITGSVQVKKMWSVVDAGETINPDGLKNQMEGGMIQSASWALKEEVRFDAQHITTLNWNSYPIFRFPDTPEVEVEVIDRVDEPPMGAGEAAQGPATAAIVNAIFDATGVRIRELPVNKELIKQAKT</sequence>
<dbReference type="InterPro" id="IPR000674">
    <property type="entry name" value="Ald_Oxase/Xan_DH_a/b"/>
</dbReference>
<dbReference type="Gene3D" id="3.30.365.10">
    <property type="entry name" value="Aldehyde oxidase/xanthine dehydrogenase, molybdopterin binding domain"/>
    <property type="match status" value="4"/>
</dbReference>
<dbReference type="SUPFAM" id="SSF56003">
    <property type="entry name" value="Molybdenum cofactor-binding domain"/>
    <property type="match status" value="2"/>
</dbReference>
<keyword evidence="4" id="KW-1185">Reference proteome</keyword>
<dbReference type="Pfam" id="PF20256">
    <property type="entry name" value="MoCoBD_2"/>
    <property type="match status" value="2"/>
</dbReference>
<accession>A0A1G9T3N6</accession>
<dbReference type="GO" id="GO:0016491">
    <property type="term" value="F:oxidoreductase activity"/>
    <property type="evidence" value="ECO:0007669"/>
    <property type="project" value="InterPro"/>
</dbReference>
<evidence type="ECO:0000259" key="2">
    <source>
        <dbReference type="SMART" id="SM01008"/>
    </source>
</evidence>
<evidence type="ECO:0000313" key="4">
    <source>
        <dbReference type="Proteomes" id="UP000199440"/>
    </source>
</evidence>
<dbReference type="SMART" id="SM01008">
    <property type="entry name" value="Ald_Xan_dh_C"/>
    <property type="match status" value="1"/>
</dbReference>
<gene>
    <name evidence="3" type="ORF">SAMN04488514_108206</name>
</gene>
<dbReference type="Proteomes" id="UP000199440">
    <property type="component" value="Unassembled WGS sequence"/>
</dbReference>
<dbReference type="RefSeq" id="WP_245731501.1">
    <property type="nucleotide sequence ID" value="NZ_FNGV01000008.1"/>
</dbReference>
<keyword evidence="1" id="KW-0472">Membrane</keyword>
<evidence type="ECO:0000313" key="3">
    <source>
        <dbReference type="EMBL" id="SDM42242.1"/>
    </source>
</evidence>
<organism evidence="3 4">
    <name type="scientific">Kriegella aquimaris</name>
    <dbReference type="NCBI Taxonomy" id="192904"/>
    <lineage>
        <taxon>Bacteria</taxon>
        <taxon>Pseudomonadati</taxon>
        <taxon>Bacteroidota</taxon>
        <taxon>Flavobacteriia</taxon>
        <taxon>Flavobacteriales</taxon>
        <taxon>Flavobacteriaceae</taxon>
        <taxon>Kriegella</taxon>
    </lineage>
</organism>